<dbReference type="Gene3D" id="3.40.50.300">
    <property type="entry name" value="P-loop containing nucleotide triphosphate hydrolases"/>
    <property type="match status" value="2"/>
</dbReference>
<gene>
    <name evidence="12" type="ORF">KM029_02280</name>
</gene>
<dbReference type="Gene3D" id="2.40.30.270">
    <property type="match status" value="1"/>
</dbReference>
<dbReference type="EMBL" id="CP076128">
    <property type="protein sequence ID" value="QWG07789.1"/>
    <property type="molecule type" value="Genomic_DNA"/>
</dbReference>
<dbReference type="Pfam" id="PF21138">
    <property type="entry name" value="SMUBP-2_HCS1_1B"/>
    <property type="match status" value="1"/>
</dbReference>
<evidence type="ECO:0000256" key="3">
    <source>
        <dbReference type="ARBA" id="ARBA00012551"/>
    </source>
</evidence>
<keyword evidence="5" id="KW-0547">Nucleotide-binding</keyword>
<dbReference type="InterPro" id="IPR050534">
    <property type="entry name" value="Coronavir_polyprotein_1ab"/>
</dbReference>
<evidence type="ECO:0000256" key="8">
    <source>
        <dbReference type="ARBA" id="ARBA00022840"/>
    </source>
</evidence>
<dbReference type="PANTHER" id="PTHR43788">
    <property type="entry name" value="DNA2/NAM7 HELICASE FAMILY MEMBER"/>
    <property type="match status" value="1"/>
</dbReference>
<evidence type="ECO:0000259" key="9">
    <source>
        <dbReference type="Pfam" id="PF13086"/>
    </source>
</evidence>
<evidence type="ECO:0000313" key="12">
    <source>
        <dbReference type="EMBL" id="QWG07789.1"/>
    </source>
</evidence>
<evidence type="ECO:0000256" key="1">
    <source>
        <dbReference type="ARBA" id="ARBA00004496"/>
    </source>
</evidence>
<dbReference type="CDD" id="cd18808">
    <property type="entry name" value="SF1_C_Upf1"/>
    <property type="match status" value="1"/>
</dbReference>
<feature type="domain" description="DNA2/NAM7 helicase helicase" evidence="9">
    <location>
        <begin position="184"/>
        <end position="404"/>
    </location>
</feature>
<dbReference type="EC" id="3.6.4.12" evidence="3"/>
<dbReference type="RefSeq" id="WP_144075170.1">
    <property type="nucleotide sequence ID" value="NZ_CP076128.1"/>
</dbReference>
<accession>A0ABX8GWK4</accession>
<keyword evidence="4" id="KW-0963">Cytoplasm</keyword>
<dbReference type="SUPFAM" id="SSF52540">
    <property type="entry name" value="P-loop containing nucleoside triphosphate hydrolases"/>
    <property type="match status" value="1"/>
</dbReference>
<dbReference type="Proteomes" id="UP000682802">
    <property type="component" value="Chromosome 1"/>
</dbReference>
<dbReference type="InterPro" id="IPR048761">
    <property type="entry name" value="SMUBP-2_HCS1_1B"/>
</dbReference>
<keyword evidence="7" id="KW-0347">Helicase</keyword>
<dbReference type="Pfam" id="PF13087">
    <property type="entry name" value="AAA_12"/>
    <property type="match status" value="1"/>
</dbReference>
<name>A0ABX8GWK4_9BACT</name>
<evidence type="ECO:0000256" key="7">
    <source>
        <dbReference type="ARBA" id="ARBA00022806"/>
    </source>
</evidence>
<keyword evidence="8" id="KW-0067">ATP-binding</keyword>
<organism evidence="12 13">
    <name type="scientific">Flammeovirga kamogawensis</name>
    <dbReference type="NCBI Taxonomy" id="373891"/>
    <lineage>
        <taxon>Bacteria</taxon>
        <taxon>Pseudomonadati</taxon>
        <taxon>Bacteroidota</taxon>
        <taxon>Cytophagia</taxon>
        <taxon>Cytophagales</taxon>
        <taxon>Flammeovirgaceae</taxon>
        <taxon>Flammeovirga</taxon>
    </lineage>
</organism>
<evidence type="ECO:0000313" key="13">
    <source>
        <dbReference type="Proteomes" id="UP000682802"/>
    </source>
</evidence>
<comment type="similarity">
    <text evidence="2">Belongs to the DNA2/NAM7 helicase family.</text>
</comment>
<sequence>MDSKDIKAHFQHLLKLLEIEKKEDLEQYKKLMSDSSIEERRNKGICWYPVQLEKSSFDAGARVIIKVSRKQEQAHVFQTGKTVSLFSLAGNNDEISENSKGVINQVKGNEMVITLNEDDIPEWISDGNLGVQLLFDEGAYKELERALTIAMNGEEPQLIKMREILLGNRKASFAKKYEFDIPYLNQSQNEALRNTLAAEDVAIIHGPPGTGKTTTLVQCIIQDLKETDQVLVTAPSNAAVDLLTDKLVEKGINVLRLGHPARVTDRLLQQTVDYKITKHLRYKELKAIKQQEAQYRDAASKFKRNFGSDQRKERKMLYVEANKLRKEIRSLSDYISNDIFEKAEVVTCTLVGATTQLMRSKRFSTAYIDEAAQALEAATWIPILKADKIVLAGDHQQLPPTIKSVEAAKEGMDKTLFENVIKQKSVDVMLKEQYRMNKDIMNFPSDYFYDGKLIANDEVRDWKIYDEDQPLEFIDTAGTGFQDQIAPESLSTYNKEEAELLQKHLVQYINIVDSSNQLDKIGSIGIITPYKAQVKVLKELVQQMDVPSIVREKINVNTVDSFQGQERDIIYISLVRSNDDGIIGFLSNARRMNVAMTRAKKKLVVIGDSATVSRNKFYSKFIDYVNDIEAYRSAFELMYD</sequence>
<reference evidence="12 13" key="1">
    <citation type="submission" date="2021-05" db="EMBL/GenBank/DDBJ databases">
        <title>Comparative genomic studies on the polysaccharide-degrading batcterial strains of the Flammeovirga genus.</title>
        <authorList>
            <person name="Zewei F."/>
            <person name="Zheng Z."/>
            <person name="Yu L."/>
            <person name="Ruyue G."/>
            <person name="Yanhong M."/>
            <person name="Yuanyuan C."/>
            <person name="Jingyan G."/>
            <person name="Wenjun H."/>
        </authorList>
    </citation>
    <scope>NUCLEOTIDE SEQUENCE [LARGE SCALE GENOMIC DNA]</scope>
    <source>
        <strain evidence="12 13">YS10</strain>
    </source>
</reference>
<dbReference type="InterPro" id="IPR041679">
    <property type="entry name" value="DNA2/NAM7-like_C"/>
</dbReference>
<protein>
    <recommendedName>
        <fullName evidence="3">DNA helicase</fullName>
        <ecNumber evidence="3">3.6.4.12</ecNumber>
    </recommendedName>
</protein>
<evidence type="ECO:0000256" key="5">
    <source>
        <dbReference type="ARBA" id="ARBA00022741"/>
    </source>
</evidence>
<evidence type="ECO:0000259" key="10">
    <source>
        <dbReference type="Pfam" id="PF13087"/>
    </source>
</evidence>
<evidence type="ECO:0000256" key="4">
    <source>
        <dbReference type="ARBA" id="ARBA00022490"/>
    </source>
</evidence>
<evidence type="ECO:0000256" key="6">
    <source>
        <dbReference type="ARBA" id="ARBA00022801"/>
    </source>
</evidence>
<comment type="subcellular location">
    <subcellularLocation>
        <location evidence="1">Cytoplasm</location>
    </subcellularLocation>
</comment>
<proteinExistence type="inferred from homology"/>
<dbReference type="PANTHER" id="PTHR43788:SF8">
    <property type="entry name" value="DNA-BINDING PROTEIN SMUBP-2"/>
    <property type="match status" value="1"/>
</dbReference>
<dbReference type="Pfam" id="PF13086">
    <property type="entry name" value="AAA_11"/>
    <property type="match status" value="1"/>
</dbReference>
<dbReference type="InterPro" id="IPR027417">
    <property type="entry name" value="P-loop_NTPase"/>
</dbReference>
<keyword evidence="13" id="KW-1185">Reference proteome</keyword>
<feature type="domain" description="Helicase SMUBP-2/HCS1 1B" evidence="11">
    <location>
        <begin position="13"/>
        <end position="119"/>
    </location>
</feature>
<keyword evidence="6" id="KW-0378">Hydrolase</keyword>
<dbReference type="InterPro" id="IPR047187">
    <property type="entry name" value="SF1_C_Upf1"/>
</dbReference>
<evidence type="ECO:0000256" key="2">
    <source>
        <dbReference type="ARBA" id="ARBA00007913"/>
    </source>
</evidence>
<evidence type="ECO:0000259" key="11">
    <source>
        <dbReference type="Pfam" id="PF21138"/>
    </source>
</evidence>
<dbReference type="InterPro" id="IPR041677">
    <property type="entry name" value="DNA2/NAM7_AAA_11"/>
</dbReference>
<feature type="domain" description="DNA2/NAM7 helicase-like C-terminal" evidence="10">
    <location>
        <begin position="412"/>
        <end position="609"/>
    </location>
</feature>